<comment type="function">
    <text evidence="2">Stimulates transcription elongation.</text>
</comment>
<keyword evidence="1 2" id="KW-0804">Transcription</keyword>
<dbReference type="PANTHER" id="PTHR40704">
    <property type="entry name" value="TRANSCRIPTION ELONGATION FACTOR SPT4"/>
    <property type="match status" value="1"/>
</dbReference>
<dbReference type="KEGG" id="msj:MSSAC_3523"/>
<evidence type="ECO:0000313" key="5">
    <source>
        <dbReference type="Proteomes" id="UP000033123"/>
    </source>
</evidence>
<reference evidence="4 5" key="1">
    <citation type="submission" date="2014-07" db="EMBL/GenBank/DDBJ databases">
        <title>Methanogenic archaea and the global carbon cycle.</title>
        <authorList>
            <person name="Henriksen J.R."/>
            <person name="Luke J."/>
            <person name="Reinhart S."/>
            <person name="Benedict M.N."/>
            <person name="Youngblut N.D."/>
            <person name="Metcalf M.E."/>
            <person name="Whitaker R.J."/>
            <person name="Metcalf W.W."/>
        </authorList>
    </citation>
    <scope>NUCLEOTIDE SEQUENCE [LARGE SCALE GENOMIC DNA]</scope>
    <source>
        <strain evidence="4 5">C2J</strain>
    </source>
</reference>
<dbReference type="InterPro" id="IPR038589">
    <property type="entry name" value="Spt4_dom_sf"/>
</dbReference>
<protein>
    <recommendedName>
        <fullName evidence="2">Transcription elongation factor Spt4</fullName>
    </recommendedName>
</protein>
<keyword evidence="4" id="KW-0240">DNA-directed RNA polymerase</keyword>
<dbReference type="EMBL" id="CP009508">
    <property type="protein sequence ID" value="AKB38113.1"/>
    <property type="molecule type" value="Genomic_DNA"/>
</dbReference>
<dbReference type="NCBIfam" id="NF041664">
    <property type="entry name" value="RNAP_arch_Epp"/>
    <property type="match status" value="1"/>
</dbReference>
<dbReference type="GO" id="GO:0006355">
    <property type="term" value="P:regulation of DNA-templated transcription"/>
    <property type="evidence" value="ECO:0007669"/>
    <property type="project" value="UniProtKB-UniRule"/>
</dbReference>
<dbReference type="InterPro" id="IPR029040">
    <property type="entry name" value="RPABC4/Spt4"/>
</dbReference>
<keyword evidence="2" id="KW-0805">Transcription regulation</keyword>
<comment type="similarity">
    <text evidence="2">Belongs to the archaeal Spt4 family.</text>
</comment>
<feature type="domain" description="Spt4/RpoE2 zinc finger" evidence="3">
    <location>
        <begin position="2"/>
        <end position="52"/>
    </location>
</feature>
<dbReference type="InterPro" id="IPR007178">
    <property type="entry name" value="Spt4_arch"/>
</dbReference>
<dbReference type="STRING" id="1434118.MSSAC_3523"/>
<dbReference type="Pfam" id="PF06093">
    <property type="entry name" value="Spt4"/>
    <property type="match status" value="1"/>
</dbReference>
<dbReference type="HAMAP" id="MF_00949">
    <property type="entry name" value="Spt4_arch"/>
    <property type="match status" value="1"/>
</dbReference>
<dbReference type="SUPFAM" id="SSF63393">
    <property type="entry name" value="RNA polymerase subunits"/>
    <property type="match status" value="1"/>
</dbReference>
<dbReference type="HOGENOM" id="CLU_199467_0_0_2"/>
<dbReference type="InterPro" id="IPR022800">
    <property type="entry name" value="Spt4/RpoE2_Znf"/>
</dbReference>
<evidence type="ECO:0000256" key="2">
    <source>
        <dbReference type="HAMAP-Rule" id="MF_00949"/>
    </source>
</evidence>
<gene>
    <name evidence="2" type="primary">spt4</name>
    <name evidence="4" type="ORF">MSSAC_3523</name>
</gene>
<name>A0A0E3PRN6_9EURY</name>
<proteinExistence type="inferred from homology"/>
<dbReference type="AlphaFoldDB" id="A0A0E3PRN6"/>
<evidence type="ECO:0000259" key="3">
    <source>
        <dbReference type="SMART" id="SM01389"/>
    </source>
</evidence>
<comment type="subunit">
    <text evidence="2">Heterodimer composed of Spt4 and Spt5.</text>
</comment>
<evidence type="ECO:0000313" key="4">
    <source>
        <dbReference type="EMBL" id="AKB38113.1"/>
    </source>
</evidence>
<dbReference type="PANTHER" id="PTHR40704:SF1">
    <property type="entry name" value="TRANSCRIPTION ELONGATION FACTOR SPT4"/>
    <property type="match status" value="1"/>
</dbReference>
<accession>A0A0E3PRN6</accession>
<sequence>MRVLDGQTCPVCGTSDLAEEWSGLVIILDTERSEIAKKLGVDIPDRFALKVR</sequence>
<dbReference type="Proteomes" id="UP000033123">
    <property type="component" value="Chromosome"/>
</dbReference>
<evidence type="ECO:0000256" key="1">
    <source>
        <dbReference type="ARBA" id="ARBA00023163"/>
    </source>
</evidence>
<dbReference type="SMART" id="SM01389">
    <property type="entry name" value="Spt4"/>
    <property type="match status" value="1"/>
</dbReference>
<dbReference type="PATRIC" id="fig|1434118.4.peg.4551"/>
<dbReference type="Gene3D" id="2.20.28.90">
    <property type="match status" value="1"/>
</dbReference>
<organism evidence="4 5">
    <name type="scientific">Methanosarcina siciliae C2J</name>
    <dbReference type="NCBI Taxonomy" id="1434118"/>
    <lineage>
        <taxon>Archaea</taxon>
        <taxon>Methanobacteriati</taxon>
        <taxon>Methanobacteriota</taxon>
        <taxon>Stenosarchaea group</taxon>
        <taxon>Methanomicrobia</taxon>
        <taxon>Methanosarcinales</taxon>
        <taxon>Methanosarcinaceae</taxon>
        <taxon>Methanosarcina</taxon>
    </lineage>
</organism>
<dbReference type="GO" id="GO:0000428">
    <property type="term" value="C:DNA-directed RNA polymerase complex"/>
    <property type="evidence" value="ECO:0007669"/>
    <property type="project" value="UniProtKB-KW"/>
</dbReference>
<comment type="caution">
    <text evidence="2">Lacks conserved residue(s) required for the propagation of feature annotation.</text>
</comment>